<evidence type="ECO:0000256" key="1">
    <source>
        <dbReference type="ARBA" id="ARBA00005820"/>
    </source>
</evidence>
<evidence type="ECO:0000313" key="8">
    <source>
        <dbReference type="EMBL" id="GGR41874.1"/>
    </source>
</evidence>
<keyword evidence="4 6" id="KW-0238">DNA-binding</keyword>
<evidence type="ECO:0000256" key="2">
    <source>
        <dbReference type="ARBA" id="ARBA00023012"/>
    </source>
</evidence>
<dbReference type="SUPFAM" id="SSF46894">
    <property type="entry name" value="C-terminal effector domain of the bipartite response regulators"/>
    <property type="match status" value="1"/>
</dbReference>
<dbReference type="EMBL" id="BMSX01000019">
    <property type="protein sequence ID" value="GGR41874.1"/>
    <property type="molecule type" value="Genomic_DNA"/>
</dbReference>
<dbReference type="RefSeq" id="WP_189941747.1">
    <property type="nucleotide sequence ID" value="NZ_BMSX01000019.1"/>
</dbReference>
<reference evidence="8" key="1">
    <citation type="journal article" date="2014" name="Int. J. Syst. Evol. Microbiol.">
        <title>Complete genome sequence of Corynebacterium casei LMG S-19264T (=DSM 44701T), isolated from a smear-ripened cheese.</title>
        <authorList>
            <consortium name="US DOE Joint Genome Institute (JGI-PGF)"/>
            <person name="Walter F."/>
            <person name="Albersmeier A."/>
            <person name="Kalinowski J."/>
            <person name="Ruckert C."/>
        </authorList>
    </citation>
    <scope>NUCLEOTIDE SEQUENCE</scope>
    <source>
        <strain evidence="8">JCM 4346</strain>
    </source>
</reference>
<dbReference type="GO" id="GO:0003677">
    <property type="term" value="F:DNA binding"/>
    <property type="evidence" value="ECO:0007669"/>
    <property type="project" value="UniProtKB-UniRule"/>
</dbReference>
<comment type="caution">
    <text evidence="8">The sequence shown here is derived from an EMBL/GenBank/DDBJ whole genome shotgun (WGS) entry which is preliminary data.</text>
</comment>
<protein>
    <submittedName>
        <fullName evidence="8">Transcriptional regulator RedD</fullName>
    </submittedName>
</protein>
<dbReference type="InterPro" id="IPR051677">
    <property type="entry name" value="AfsR-DnrI-RedD_regulator"/>
</dbReference>
<evidence type="ECO:0000313" key="9">
    <source>
        <dbReference type="Proteomes" id="UP000658320"/>
    </source>
</evidence>
<proteinExistence type="inferred from homology"/>
<dbReference type="InterPro" id="IPR016032">
    <property type="entry name" value="Sig_transdc_resp-reg_C-effctor"/>
</dbReference>
<accession>A0A918KXT0</accession>
<dbReference type="PROSITE" id="PS51755">
    <property type="entry name" value="OMPR_PHOB"/>
    <property type="match status" value="1"/>
</dbReference>
<feature type="domain" description="OmpR/PhoB-type" evidence="7">
    <location>
        <begin position="8"/>
        <end position="114"/>
    </location>
</feature>
<sequence length="290" mass="32353">MLRCRFLCEFDIWGTSVQINVLGPVSVTVGERTYEVRAGKVRALLTTLALEAGHAISHLELAEELWSGHPLGNPRNALQAHATRVRRLLDRPGRNGERETSVLRALSNGYLLDVPRDCVDGNRFLDLASQGATVLPTAPDRALRLLEAALGLWRGPALIDAGEGLRCRSAAVLFEERRLTAWEQLAGARLALGDEPQAVAELRRLVAQYPLREHFCELLLLALYRSGRQGDALELFRRTRQRFDEELGILPGARMQRLHAEILAQDPVLTHPAAVWRLRRERGHDGLLAV</sequence>
<dbReference type="InterPro" id="IPR001867">
    <property type="entry name" value="OmpR/PhoB-type_DNA-bd"/>
</dbReference>
<dbReference type="SMART" id="SM01043">
    <property type="entry name" value="BTAD"/>
    <property type="match status" value="1"/>
</dbReference>
<dbReference type="SUPFAM" id="SSF48452">
    <property type="entry name" value="TPR-like"/>
    <property type="match status" value="1"/>
</dbReference>
<dbReference type="InterPro" id="IPR005158">
    <property type="entry name" value="BTAD"/>
</dbReference>
<dbReference type="PANTHER" id="PTHR35807:SF1">
    <property type="entry name" value="TRANSCRIPTIONAL REGULATOR REDD"/>
    <property type="match status" value="1"/>
</dbReference>
<comment type="similarity">
    <text evidence="1">Belongs to the AfsR/DnrI/RedD regulatory family.</text>
</comment>
<name>A0A918KXT0_9ACTN</name>
<organism evidence="8 9">
    <name type="scientific">Streptomyces aurantiogriseus</name>
    <dbReference type="NCBI Taxonomy" id="66870"/>
    <lineage>
        <taxon>Bacteria</taxon>
        <taxon>Bacillati</taxon>
        <taxon>Actinomycetota</taxon>
        <taxon>Actinomycetes</taxon>
        <taxon>Kitasatosporales</taxon>
        <taxon>Streptomycetaceae</taxon>
        <taxon>Streptomyces</taxon>
    </lineage>
</organism>
<dbReference type="InterPro" id="IPR011990">
    <property type="entry name" value="TPR-like_helical_dom_sf"/>
</dbReference>
<dbReference type="GO" id="GO:0006355">
    <property type="term" value="P:regulation of DNA-templated transcription"/>
    <property type="evidence" value="ECO:0007669"/>
    <property type="project" value="InterPro"/>
</dbReference>
<dbReference type="AlphaFoldDB" id="A0A918KXT0"/>
<keyword evidence="9" id="KW-1185">Reference proteome</keyword>
<dbReference type="Gene3D" id="1.25.40.10">
    <property type="entry name" value="Tetratricopeptide repeat domain"/>
    <property type="match status" value="1"/>
</dbReference>
<dbReference type="Gene3D" id="1.10.10.10">
    <property type="entry name" value="Winged helix-like DNA-binding domain superfamily/Winged helix DNA-binding domain"/>
    <property type="match status" value="1"/>
</dbReference>
<feature type="DNA-binding region" description="OmpR/PhoB-type" evidence="6">
    <location>
        <begin position="8"/>
        <end position="114"/>
    </location>
</feature>
<evidence type="ECO:0000259" key="7">
    <source>
        <dbReference type="PROSITE" id="PS51755"/>
    </source>
</evidence>
<dbReference type="CDD" id="cd15831">
    <property type="entry name" value="BTAD"/>
    <property type="match status" value="1"/>
</dbReference>
<evidence type="ECO:0000256" key="4">
    <source>
        <dbReference type="ARBA" id="ARBA00023125"/>
    </source>
</evidence>
<reference evidence="8" key="2">
    <citation type="submission" date="2020-09" db="EMBL/GenBank/DDBJ databases">
        <authorList>
            <person name="Sun Q."/>
            <person name="Ohkuma M."/>
        </authorList>
    </citation>
    <scope>NUCLEOTIDE SEQUENCE</scope>
    <source>
        <strain evidence="8">JCM 4346</strain>
    </source>
</reference>
<dbReference type="FunFam" id="1.25.40.10:FF:000222">
    <property type="entry name" value="SARP family transcriptional regulator"/>
    <property type="match status" value="1"/>
</dbReference>
<keyword evidence="5" id="KW-0804">Transcription</keyword>
<keyword evidence="3" id="KW-0805">Transcription regulation</keyword>
<dbReference type="GO" id="GO:0000160">
    <property type="term" value="P:phosphorelay signal transduction system"/>
    <property type="evidence" value="ECO:0007669"/>
    <property type="project" value="UniProtKB-KW"/>
</dbReference>
<dbReference type="Proteomes" id="UP000658320">
    <property type="component" value="Unassembled WGS sequence"/>
</dbReference>
<evidence type="ECO:0000256" key="5">
    <source>
        <dbReference type="ARBA" id="ARBA00023163"/>
    </source>
</evidence>
<dbReference type="Pfam" id="PF03704">
    <property type="entry name" value="BTAD"/>
    <property type="match status" value="1"/>
</dbReference>
<evidence type="ECO:0000256" key="6">
    <source>
        <dbReference type="PROSITE-ProRule" id="PRU01091"/>
    </source>
</evidence>
<gene>
    <name evidence="8" type="primary">redD</name>
    <name evidence="8" type="ORF">GCM10010251_68390</name>
</gene>
<dbReference type="PANTHER" id="PTHR35807">
    <property type="entry name" value="TRANSCRIPTIONAL REGULATOR REDD-RELATED"/>
    <property type="match status" value="1"/>
</dbReference>
<dbReference type="InterPro" id="IPR036388">
    <property type="entry name" value="WH-like_DNA-bd_sf"/>
</dbReference>
<keyword evidence="2" id="KW-0902">Two-component regulatory system</keyword>
<evidence type="ECO:0000256" key="3">
    <source>
        <dbReference type="ARBA" id="ARBA00023015"/>
    </source>
</evidence>